<dbReference type="Proteomes" id="UP000196842">
    <property type="component" value="Chromosome I"/>
</dbReference>
<dbReference type="AlphaFoldDB" id="A0A1Y6JIR0"/>
<evidence type="ECO:0000313" key="2">
    <source>
        <dbReference type="Proteomes" id="UP000196842"/>
    </source>
</evidence>
<reference evidence="1 2" key="1">
    <citation type="submission" date="2017-05" db="EMBL/GenBank/DDBJ databases">
        <authorList>
            <person name="Song R."/>
            <person name="Chenine A.L."/>
            <person name="Ruprecht R.M."/>
        </authorList>
    </citation>
    <scope>NUCLEOTIDE SEQUENCE [LARGE SCALE GENOMIC DNA]</scope>
    <source>
        <strain evidence="1 2">CFBP 1590</strain>
    </source>
</reference>
<gene>
    <name evidence="1" type="ORF">CFBP1590__2202</name>
</gene>
<evidence type="ECO:0000313" key="1">
    <source>
        <dbReference type="EMBL" id="SMS09788.1"/>
    </source>
</evidence>
<accession>A0A1Y6JIR0</accession>
<protein>
    <submittedName>
        <fullName evidence="1">Uncharacterized protein</fullName>
    </submittedName>
</protein>
<name>A0A1Y6JIR0_PSEVI</name>
<proteinExistence type="predicted"/>
<dbReference type="EMBL" id="LT855380">
    <property type="protein sequence ID" value="SMS09788.1"/>
    <property type="molecule type" value="Genomic_DNA"/>
</dbReference>
<sequence length="61" mass="7168">MIADRTDTCMQRCAMQRIALAKLKSLVKKGPGFTLEPIVNFKFRLIHHYLPARRRHYAILK</sequence>
<dbReference type="KEGG" id="pvd:CFBP1590__2202"/>
<organism evidence="1 2">
    <name type="scientific">Pseudomonas viridiflava</name>
    <name type="common">Phytomonas viridiflava</name>
    <dbReference type="NCBI Taxonomy" id="33069"/>
    <lineage>
        <taxon>Bacteria</taxon>
        <taxon>Pseudomonadati</taxon>
        <taxon>Pseudomonadota</taxon>
        <taxon>Gammaproteobacteria</taxon>
        <taxon>Pseudomonadales</taxon>
        <taxon>Pseudomonadaceae</taxon>
        <taxon>Pseudomonas</taxon>
    </lineage>
</organism>